<dbReference type="InterPro" id="IPR000555">
    <property type="entry name" value="JAMM/MPN+_dom"/>
</dbReference>
<dbReference type="GO" id="GO:0008180">
    <property type="term" value="C:COP9 signalosome"/>
    <property type="evidence" value="ECO:0007669"/>
    <property type="project" value="UniProtKB-UniRule"/>
</dbReference>
<dbReference type="STRING" id="200324.A0A2N5VB96"/>
<feature type="domain" description="MPN" evidence="4">
    <location>
        <begin position="62"/>
        <end position="192"/>
    </location>
</feature>
<dbReference type="OrthoDB" id="1378at2759"/>
<name>A0A2N5VB96_9BASI</name>
<protein>
    <recommendedName>
        <fullName evidence="2">COP9 signalosome complex subunit 6</fullName>
    </recommendedName>
</protein>
<sequence length="378" mass="42233">MKIEVAYEEIKRGRIVHGTHFSAHQTSNRNHNIFQVLMASEPQATQPRQTINQATHVSDLDISLHPLPILNVSDHFTRTRLQSEKDNVQIFGALIGTQVGKKIEIVNCFEILTNPDGTVNDGFLKTRREQFQQVFPTLDLLGWYTNGLQPREQDLIILHQLAECTDLSSPILLFYDPSPALSASSAKELPIQIYEFAQSTAATDGDTFVKGTFDVQTSEAERIAVDCVAKPNAGSKENELVANLVTQRNAIQMLHNKLGSIVEYLAQLMTNLEAKPSETKVDHALLREISSLVASLPNPDENPSFKKEYMTESNDALLISYLSHQSKSLTETNQLIDRYLYINTRDNNNNNPPKFGALMSGHSSLGTPQKNLHSRVPE</sequence>
<dbReference type="PANTHER" id="PTHR10540:SF8">
    <property type="entry name" value="COP9 SIGNALOSOME COMPLEX SUBUNIT 6"/>
    <property type="match status" value="1"/>
</dbReference>
<evidence type="ECO:0000256" key="1">
    <source>
        <dbReference type="ARBA" id="ARBA00010893"/>
    </source>
</evidence>
<comment type="subcellular location">
    <subcellularLocation>
        <location evidence="2">Cytoplasm</location>
    </subcellularLocation>
    <subcellularLocation>
        <location evidence="2">Nucleus</location>
    </subcellularLocation>
</comment>
<evidence type="ECO:0000256" key="2">
    <source>
        <dbReference type="RuleBase" id="RU367006"/>
    </source>
</evidence>
<evidence type="ECO:0000256" key="3">
    <source>
        <dbReference type="SAM" id="MobiDB-lite"/>
    </source>
</evidence>
<dbReference type="Proteomes" id="UP000235388">
    <property type="component" value="Unassembled WGS sequence"/>
</dbReference>
<comment type="function">
    <text evidence="2">Component of the COP9 signalosome complex (CSN), a complex involved in various cellular and developmental processes.</text>
</comment>
<dbReference type="SMART" id="SM00232">
    <property type="entry name" value="JAB_MPN"/>
    <property type="match status" value="1"/>
</dbReference>
<dbReference type="PROSITE" id="PS50249">
    <property type="entry name" value="MPN"/>
    <property type="match status" value="1"/>
</dbReference>
<proteinExistence type="inferred from homology"/>
<comment type="caution">
    <text evidence="5">The sequence shown here is derived from an EMBL/GenBank/DDBJ whole genome shotgun (WGS) entry which is preliminary data.</text>
</comment>
<keyword evidence="6" id="KW-1185">Reference proteome</keyword>
<keyword evidence="2" id="KW-0963">Cytoplasm</keyword>
<reference evidence="5 6" key="1">
    <citation type="submission" date="2017-11" db="EMBL/GenBank/DDBJ databases">
        <title>De novo assembly and phasing of dikaryotic genomes from two isolates of Puccinia coronata f. sp. avenae, the causal agent of oat crown rust.</title>
        <authorList>
            <person name="Miller M.E."/>
            <person name="Zhang Y."/>
            <person name="Omidvar V."/>
            <person name="Sperschneider J."/>
            <person name="Schwessinger B."/>
            <person name="Raley C."/>
            <person name="Palmer J.M."/>
            <person name="Garnica D."/>
            <person name="Upadhyaya N."/>
            <person name="Rathjen J."/>
            <person name="Taylor J.M."/>
            <person name="Park R.F."/>
            <person name="Dodds P.N."/>
            <person name="Hirsch C.D."/>
            <person name="Kianian S.F."/>
            <person name="Figueroa M."/>
        </authorList>
    </citation>
    <scope>NUCLEOTIDE SEQUENCE [LARGE SCALE GENOMIC DNA]</scope>
    <source>
        <strain evidence="5">12NC29</strain>
    </source>
</reference>
<accession>A0A2N5VB96</accession>
<dbReference type="PANTHER" id="PTHR10540">
    <property type="entry name" value="EUKARYOTIC TRANSLATION INITIATION FACTOR 3 SUBUNIT F-RELATED"/>
    <property type="match status" value="1"/>
</dbReference>
<dbReference type="InterPro" id="IPR024969">
    <property type="entry name" value="EIF3F/CSN6-like_C"/>
</dbReference>
<keyword evidence="2" id="KW-0539">Nucleus</keyword>
<evidence type="ECO:0000259" key="4">
    <source>
        <dbReference type="PROSITE" id="PS50249"/>
    </source>
</evidence>
<dbReference type="Gene3D" id="3.40.140.10">
    <property type="entry name" value="Cytidine Deaminase, domain 2"/>
    <property type="match status" value="1"/>
</dbReference>
<dbReference type="GO" id="GO:0005737">
    <property type="term" value="C:cytoplasm"/>
    <property type="evidence" value="ECO:0007669"/>
    <property type="project" value="UniProtKB-SubCell"/>
</dbReference>
<keyword evidence="2" id="KW-0736">Signalosome</keyword>
<evidence type="ECO:0000313" key="6">
    <source>
        <dbReference type="Proteomes" id="UP000235388"/>
    </source>
</evidence>
<dbReference type="InterPro" id="IPR033859">
    <property type="entry name" value="MPN_CSN6"/>
</dbReference>
<feature type="compositionally biased region" description="Polar residues" evidence="3">
    <location>
        <begin position="361"/>
        <end position="371"/>
    </location>
</feature>
<evidence type="ECO:0000313" key="5">
    <source>
        <dbReference type="EMBL" id="PLW47254.1"/>
    </source>
</evidence>
<feature type="region of interest" description="Disordered" evidence="3">
    <location>
        <begin position="351"/>
        <end position="378"/>
    </location>
</feature>
<dbReference type="Pfam" id="PF01398">
    <property type="entry name" value="JAB"/>
    <property type="match status" value="1"/>
</dbReference>
<dbReference type="GO" id="GO:0008237">
    <property type="term" value="F:metallopeptidase activity"/>
    <property type="evidence" value="ECO:0007669"/>
    <property type="project" value="InterPro"/>
</dbReference>
<comment type="similarity">
    <text evidence="1 2">Belongs to the peptidase M67A family. CSN6 subfamily.</text>
</comment>
<dbReference type="Pfam" id="PF13012">
    <property type="entry name" value="MitMem_reg"/>
    <property type="match status" value="1"/>
</dbReference>
<dbReference type="EMBL" id="PGCJ01000112">
    <property type="protein sequence ID" value="PLW47254.1"/>
    <property type="molecule type" value="Genomic_DNA"/>
</dbReference>
<gene>
    <name evidence="5" type="ORF">PCANC_12407</name>
</gene>
<dbReference type="AlphaFoldDB" id="A0A2N5VB96"/>
<dbReference type="GO" id="GO:0000338">
    <property type="term" value="P:protein deneddylation"/>
    <property type="evidence" value="ECO:0007669"/>
    <property type="project" value="InterPro"/>
</dbReference>
<organism evidence="5 6">
    <name type="scientific">Puccinia coronata f. sp. avenae</name>
    <dbReference type="NCBI Taxonomy" id="200324"/>
    <lineage>
        <taxon>Eukaryota</taxon>
        <taxon>Fungi</taxon>
        <taxon>Dikarya</taxon>
        <taxon>Basidiomycota</taxon>
        <taxon>Pucciniomycotina</taxon>
        <taxon>Pucciniomycetes</taxon>
        <taxon>Pucciniales</taxon>
        <taxon>Pucciniaceae</taxon>
        <taxon>Puccinia</taxon>
    </lineage>
</organism>
<dbReference type="InterPro" id="IPR037518">
    <property type="entry name" value="MPN"/>
</dbReference>
<dbReference type="CDD" id="cd08063">
    <property type="entry name" value="MPN_CSN6"/>
    <property type="match status" value="1"/>
</dbReference>